<dbReference type="InterPro" id="IPR010371">
    <property type="entry name" value="YBR137W-like"/>
</dbReference>
<dbReference type="Gene3D" id="3.30.450.150">
    <property type="entry name" value="Haem-degrading domain"/>
    <property type="match status" value="1"/>
</dbReference>
<feature type="transmembrane region" description="Helical" evidence="1">
    <location>
        <begin position="79"/>
        <end position="100"/>
    </location>
</feature>
<evidence type="ECO:0008006" key="4">
    <source>
        <dbReference type="Google" id="ProtNLM"/>
    </source>
</evidence>
<keyword evidence="1" id="KW-1133">Transmembrane helix</keyword>
<dbReference type="SUPFAM" id="SSF143744">
    <property type="entry name" value="GlcG-like"/>
    <property type="match status" value="1"/>
</dbReference>
<evidence type="ECO:0000313" key="3">
    <source>
        <dbReference type="Proteomes" id="UP000438182"/>
    </source>
</evidence>
<evidence type="ECO:0000256" key="1">
    <source>
        <dbReference type="SAM" id="Phobius"/>
    </source>
</evidence>
<protein>
    <recommendedName>
        <fullName evidence="4">Heme-degrading domain-containing protein</fullName>
    </recommendedName>
</protein>
<dbReference type="InterPro" id="IPR038084">
    <property type="entry name" value="PduO/GlcC-like_sf"/>
</dbReference>
<dbReference type="AlphaFoldDB" id="A0A6I4P2Z6"/>
<dbReference type="Pfam" id="PF03928">
    <property type="entry name" value="HbpS-like"/>
    <property type="match status" value="1"/>
</dbReference>
<dbReference type="InterPro" id="IPR005624">
    <property type="entry name" value="PduO/GlcC-like"/>
</dbReference>
<accession>A0A6I4P2Z6</accession>
<comment type="caution">
    <text evidence="2">The sequence shown here is derived from an EMBL/GenBank/DDBJ whole genome shotgun (WGS) entry which is preliminary data.</text>
</comment>
<dbReference type="RefSeq" id="WP_160423899.1">
    <property type="nucleotide sequence ID" value="NZ_WSTA01000028.1"/>
</dbReference>
<dbReference type="EMBL" id="WSTA01000028">
    <property type="protein sequence ID" value="MWB98509.1"/>
    <property type="molecule type" value="Genomic_DNA"/>
</dbReference>
<reference evidence="2 3" key="1">
    <citation type="submission" date="2019-12" db="EMBL/GenBank/DDBJ databases">
        <authorList>
            <person name="Kim Y.S."/>
        </authorList>
    </citation>
    <scope>NUCLEOTIDE SEQUENCE [LARGE SCALE GENOMIC DNA]</scope>
    <source>
        <strain evidence="2 3">MMS17-SY077</strain>
    </source>
</reference>
<feature type="transmembrane region" description="Helical" evidence="1">
    <location>
        <begin position="112"/>
        <end position="134"/>
    </location>
</feature>
<keyword evidence="1" id="KW-0812">Transmembrane</keyword>
<dbReference type="Proteomes" id="UP000438182">
    <property type="component" value="Unassembled WGS sequence"/>
</dbReference>
<proteinExistence type="predicted"/>
<evidence type="ECO:0000313" key="2">
    <source>
        <dbReference type="EMBL" id="MWB98509.1"/>
    </source>
</evidence>
<keyword evidence="1" id="KW-0472">Membrane</keyword>
<dbReference type="PIRSF" id="PIRSF008757">
    <property type="entry name" value="UCP008757"/>
    <property type="match status" value="1"/>
</dbReference>
<organism evidence="2 3">
    <name type="scientific">Agromyces seonyuensis</name>
    <dbReference type="NCBI Taxonomy" id="2662446"/>
    <lineage>
        <taxon>Bacteria</taxon>
        <taxon>Bacillati</taxon>
        <taxon>Actinomycetota</taxon>
        <taxon>Actinomycetes</taxon>
        <taxon>Micrococcales</taxon>
        <taxon>Microbacteriaceae</taxon>
        <taxon>Agromyces</taxon>
    </lineage>
</organism>
<name>A0A6I4P2Z6_9MICO</name>
<sequence>MDVNTEIARLEDEARGLELPAFTHEDAWRLGSRIRELALEAGLGVAIDIRRASGAILFRTALPGATADQEKWVRGKSAVVFRFEAASALVAARMLAMGFPEGSNAWLDPAEYALAGGGVPIVVAGAGIVAAATVSGATSEQDHRLVVDGIRALQSS</sequence>
<gene>
    <name evidence="2" type="ORF">GB864_08105</name>
</gene>
<dbReference type="PANTHER" id="PTHR28255:SF1">
    <property type="entry name" value="UPF0303 PROTEIN YBR137W"/>
    <property type="match status" value="1"/>
</dbReference>
<dbReference type="PANTHER" id="PTHR28255">
    <property type="match status" value="1"/>
</dbReference>
<keyword evidence="3" id="KW-1185">Reference proteome</keyword>